<keyword evidence="3" id="KW-0812">Transmembrane</keyword>
<evidence type="ECO:0000313" key="5">
    <source>
        <dbReference type="EMBL" id="PAU69023.1"/>
    </source>
</evidence>
<evidence type="ECO:0000313" key="6">
    <source>
        <dbReference type="Proteomes" id="UP000218399"/>
    </source>
</evidence>
<evidence type="ECO:0000256" key="1">
    <source>
        <dbReference type="SAM" id="Coils"/>
    </source>
</evidence>
<name>A0A2A2EIX6_9BIFI</name>
<evidence type="ECO:0000256" key="3">
    <source>
        <dbReference type="SAM" id="Phobius"/>
    </source>
</evidence>
<dbReference type="InterPro" id="IPR026870">
    <property type="entry name" value="Zinc_ribbon_dom"/>
</dbReference>
<gene>
    <name evidence="5" type="ORF">B1526_0004</name>
</gene>
<keyword evidence="5" id="KW-0418">Kinase</keyword>
<feature type="region of interest" description="Disordered" evidence="2">
    <location>
        <begin position="60"/>
        <end position="79"/>
    </location>
</feature>
<dbReference type="Pfam" id="PF13240">
    <property type="entry name" value="Zn_Ribbon_1"/>
    <property type="match status" value="1"/>
</dbReference>
<dbReference type="AlphaFoldDB" id="A0A2A2EIX6"/>
<dbReference type="GO" id="GO:0016301">
    <property type="term" value="F:kinase activity"/>
    <property type="evidence" value="ECO:0007669"/>
    <property type="project" value="UniProtKB-KW"/>
</dbReference>
<keyword evidence="3" id="KW-1133">Transmembrane helix</keyword>
<feature type="transmembrane region" description="Helical" evidence="3">
    <location>
        <begin position="84"/>
        <end position="105"/>
    </location>
</feature>
<feature type="compositionally biased region" description="Low complexity" evidence="2">
    <location>
        <begin position="60"/>
        <end position="69"/>
    </location>
</feature>
<feature type="region of interest" description="Disordered" evidence="2">
    <location>
        <begin position="176"/>
        <end position="202"/>
    </location>
</feature>
<proteinExistence type="predicted"/>
<keyword evidence="1" id="KW-0175">Coiled coil</keyword>
<dbReference type="Proteomes" id="UP000218399">
    <property type="component" value="Unassembled WGS sequence"/>
</dbReference>
<reference evidence="5 6" key="1">
    <citation type="journal article" date="2017" name="ISME J.">
        <title>Unveiling bifidobacterial biogeography across the mammalian branch of the tree of life.</title>
        <authorList>
            <person name="Milani C."/>
            <person name="Mangifesta M."/>
            <person name="Mancabelli L."/>
            <person name="Lugli G.A."/>
            <person name="James K."/>
            <person name="Duranti S."/>
            <person name="Turroni F."/>
            <person name="Ferrario C."/>
            <person name="Ossiprandi M.C."/>
            <person name="van Sinderen D."/>
            <person name="Ventura M."/>
        </authorList>
    </citation>
    <scope>NUCLEOTIDE SEQUENCE [LARGE SCALE GENOMIC DNA]</scope>
    <source>
        <strain evidence="6">Ham19E</strain>
    </source>
</reference>
<accession>A0A2A2EIX6</accession>
<feature type="coiled-coil region" evidence="1">
    <location>
        <begin position="118"/>
        <end position="145"/>
    </location>
</feature>
<evidence type="ECO:0000259" key="4">
    <source>
        <dbReference type="Pfam" id="PF13240"/>
    </source>
</evidence>
<feature type="domain" description="Zinc-ribbon" evidence="4">
    <location>
        <begin position="5"/>
        <end position="26"/>
    </location>
</feature>
<keyword evidence="5" id="KW-0808">Transferase</keyword>
<feature type="compositionally biased region" description="Basic and acidic residues" evidence="2">
    <location>
        <begin position="226"/>
        <end position="261"/>
    </location>
</feature>
<protein>
    <submittedName>
        <fullName evidence="5">Serine-threonine protein kinase</fullName>
    </submittedName>
</protein>
<organism evidence="5 6">
    <name type="scientific">Bifidobacterium criceti</name>
    <dbReference type="NCBI Taxonomy" id="1960969"/>
    <lineage>
        <taxon>Bacteria</taxon>
        <taxon>Bacillati</taxon>
        <taxon>Actinomycetota</taxon>
        <taxon>Actinomycetes</taxon>
        <taxon>Bifidobacteriales</taxon>
        <taxon>Bifidobacteriaceae</taxon>
        <taxon>Bifidobacterium</taxon>
    </lineage>
</organism>
<sequence length="420" mass="44518">MDATHCANCGMEVPAGTEFCPNCGADMDNRGTHAPAGGTVDGTRIASGGGIPAAPAVPVPTAAPSRSATVPPSPTHQHKTPRKMIVTIIAAVAALAAIGAGIAVVHAKKNASALADARERCTSAVERLEAQRTAAETDVRSAEQLETLSASEVADEDTLDDLHDALDRYRKISGDKSALSCPTDAGEEELERVAQQAQSDIDASKQDLDAIATVAESVRVSQQAQRKADAKADEQQEREQAQEQARNQERTDSASDSKSVDRAGSSANEDGGEDIEGDWLSYPKDGMRTYVNARFDFTAQIPEDFALVTPGPANGDGRAFTDDATGMRITASASLGNTTAQQMLDMEKREHHVSYSLVKDDVMIATWEENGTVTYERMIIGPKAVSTIRFTYPKENQAVCGPIVERTAPTLTAPYTNGGV</sequence>
<feature type="region of interest" description="Disordered" evidence="2">
    <location>
        <begin position="224"/>
        <end position="283"/>
    </location>
</feature>
<keyword evidence="6" id="KW-1185">Reference proteome</keyword>
<keyword evidence="3" id="KW-0472">Membrane</keyword>
<evidence type="ECO:0000256" key="2">
    <source>
        <dbReference type="SAM" id="MobiDB-lite"/>
    </source>
</evidence>
<comment type="caution">
    <text evidence="5">The sequence shown here is derived from an EMBL/GenBank/DDBJ whole genome shotgun (WGS) entry which is preliminary data.</text>
</comment>
<dbReference type="EMBL" id="MVOH01000001">
    <property type="protein sequence ID" value="PAU69023.1"/>
    <property type="molecule type" value="Genomic_DNA"/>
</dbReference>